<protein>
    <submittedName>
        <fullName evidence="1">Uncharacterized protein</fullName>
    </submittedName>
</protein>
<sequence length="153" mass="15925">MKLTNAEVVSLLLYHASSNYIHRGSLKTVKNSIRTLATNAAGKFDPTVQTNGDSVALVSGVDSSRVESTALDSVSISIFKIENVLLPTELLTKSPPLVPSPVTETSTRSSPSLAASTPRSIDSAPVNGTSPIRSPLIHPTHSISSPIDGPAPA</sequence>
<accession>A0ACB9B725</accession>
<dbReference type="EMBL" id="CM042052">
    <property type="protein sequence ID" value="KAI3718282.1"/>
    <property type="molecule type" value="Genomic_DNA"/>
</dbReference>
<dbReference type="Proteomes" id="UP001055879">
    <property type="component" value="Linkage Group LG06"/>
</dbReference>
<keyword evidence="2" id="KW-1185">Reference proteome</keyword>
<gene>
    <name evidence="1" type="ORF">L6452_19146</name>
</gene>
<evidence type="ECO:0000313" key="1">
    <source>
        <dbReference type="EMBL" id="KAI3718282.1"/>
    </source>
</evidence>
<name>A0ACB9B725_ARCLA</name>
<reference evidence="2" key="1">
    <citation type="journal article" date="2022" name="Mol. Ecol. Resour.">
        <title>The genomes of chicory, endive, great burdock and yacon provide insights into Asteraceae palaeo-polyploidization history and plant inulin production.</title>
        <authorList>
            <person name="Fan W."/>
            <person name="Wang S."/>
            <person name="Wang H."/>
            <person name="Wang A."/>
            <person name="Jiang F."/>
            <person name="Liu H."/>
            <person name="Zhao H."/>
            <person name="Xu D."/>
            <person name="Zhang Y."/>
        </authorList>
    </citation>
    <scope>NUCLEOTIDE SEQUENCE [LARGE SCALE GENOMIC DNA]</scope>
    <source>
        <strain evidence="2">cv. Niubang</strain>
    </source>
</reference>
<comment type="caution">
    <text evidence="1">The sequence shown here is derived from an EMBL/GenBank/DDBJ whole genome shotgun (WGS) entry which is preliminary data.</text>
</comment>
<evidence type="ECO:0000313" key="2">
    <source>
        <dbReference type="Proteomes" id="UP001055879"/>
    </source>
</evidence>
<proteinExistence type="predicted"/>
<organism evidence="1 2">
    <name type="scientific">Arctium lappa</name>
    <name type="common">Greater burdock</name>
    <name type="synonym">Lappa major</name>
    <dbReference type="NCBI Taxonomy" id="4217"/>
    <lineage>
        <taxon>Eukaryota</taxon>
        <taxon>Viridiplantae</taxon>
        <taxon>Streptophyta</taxon>
        <taxon>Embryophyta</taxon>
        <taxon>Tracheophyta</taxon>
        <taxon>Spermatophyta</taxon>
        <taxon>Magnoliopsida</taxon>
        <taxon>eudicotyledons</taxon>
        <taxon>Gunneridae</taxon>
        <taxon>Pentapetalae</taxon>
        <taxon>asterids</taxon>
        <taxon>campanulids</taxon>
        <taxon>Asterales</taxon>
        <taxon>Asteraceae</taxon>
        <taxon>Carduoideae</taxon>
        <taxon>Cardueae</taxon>
        <taxon>Arctiinae</taxon>
        <taxon>Arctium</taxon>
    </lineage>
</organism>
<reference evidence="1 2" key="2">
    <citation type="journal article" date="2022" name="Mol. Ecol. Resour.">
        <title>The genomes of chicory, endive, great burdock and yacon provide insights into Asteraceae paleo-polyploidization history and plant inulin production.</title>
        <authorList>
            <person name="Fan W."/>
            <person name="Wang S."/>
            <person name="Wang H."/>
            <person name="Wang A."/>
            <person name="Jiang F."/>
            <person name="Liu H."/>
            <person name="Zhao H."/>
            <person name="Xu D."/>
            <person name="Zhang Y."/>
        </authorList>
    </citation>
    <scope>NUCLEOTIDE SEQUENCE [LARGE SCALE GENOMIC DNA]</scope>
    <source>
        <strain evidence="2">cv. Niubang</strain>
    </source>
</reference>